<organism evidence="2 3">
    <name type="scientific">Acidocella aminolytica 101 = DSM 11237</name>
    <dbReference type="NCBI Taxonomy" id="1120923"/>
    <lineage>
        <taxon>Bacteria</taxon>
        <taxon>Pseudomonadati</taxon>
        <taxon>Pseudomonadota</taxon>
        <taxon>Alphaproteobacteria</taxon>
        <taxon>Acetobacterales</taxon>
        <taxon>Acidocellaceae</taxon>
        <taxon>Acidocella</taxon>
    </lineage>
</organism>
<evidence type="ECO:0008006" key="4">
    <source>
        <dbReference type="Google" id="ProtNLM"/>
    </source>
</evidence>
<feature type="signal peptide" evidence="1">
    <location>
        <begin position="1"/>
        <end position="24"/>
    </location>
</feature>
<feature type="chain" id="PRO_5010332176" description="Porin" evidence="1">
    <location>
        <begin position="25"/>
        <end position="391"/>
    </location>
</feature>
<dbReference type="Pfam" id="PF07642">
    <property type="entry name" value="BBP2"/>
    <property type="match status" value="1"/>
</dbReference>
<dbReference type="RefSeq" id="WP_048878748.1">
    <property type="nucleotide sequence ID" value="NZ_BANC01000044.1"/>
</dbReference>
<reference evidence="2 3" key="1">
    <citation type="submission" date="2012-11" db="EMBL/GenBank/DDBJ databases">
        <title>Whole genome sequence of Acidocella aminolytica 101 = DSM 11237.</title>
        <authorList>
            <person name="Azuma Y."/>
            <person name="Higashiura N."/>
            <person name="Hirakawa H."/>
            <person name="Matsushita K."/>
        </authorList>
    </citation>
    <scope>NUCLEOTIDE SEQUENCE [LARGE SCALE GENOMIC DNA]</scope>
    <source>
        <strain evidence="3">101 / DSM 11237</strain>
    </source>
</reference>
<evidence type="ECO:0000313" key="3">
    <source>
        <dbReference type="Proteomes" id="UP000032668"/>
    </source>
</evidence>
<evidence type="ECO:0000313" key="2">
    <source>
        <dbReference type="EMBL" id="GAN80331.1"/>
    </source>
</evidence>
<keyword evidence="1" id="KW-0732">Signal</keyword>
<gene>
    <name evidence="2" type="ORF">Aam_045_005</name>
</gene>
<keyword evidence="3" id="KW-1185">Reference proteome</keyword>
<sequence length="391" mass="41208">MKKMRPGFALAAGGSLLAMHGALAMTPPASIDIDGGPLGQLEFSGGADGYFYAQSGTSGRGEAGNSAVGDKTTGANLGNALFKLQKTTGTLQFTLEIGPQGGAPFLGVVPAKGSITVYRASPIYLGYITISPPGSPVTLSVGQLNSLEGYESGEDWNNPNLFTSALLYVENGQNVGVSATYTHGPLAATVQFGDGWDTRVFNFLQALVSYSFDSNNVLSLYYGGELGRTGLNAQTYNQSTVAGYGAYLVNSQTFGAYYIYTNGNLNLIPEVQYVYAKPDQAIGIEKYTSTFGAAVFGDYTFGSSPYSLGGMAEYFTSTGAGHWFIAPHAEGFGLSLTPTWQYKDLFVRASVGYMHLLNKGTFSPDDGNVAWGTDGRSANLFQSGLEAGITF</sequence>
<dbReference type="AlphaFoldDB" id="A0A0D6PG19"/>
<proteinExistence type="predicted"/>
<name>A0A0D6PG19_9PROT</name>
<protein>
    <recommendedName>
        <fullName evidence="4">Porin</fullName>
    </recommendedName>
</protein>
<evidence type="ECO:0000256" key="1">
    <source>
        <dbReference type="SAM" id="SignalP"/>
    </source>
</evidence>
<dbReference type="OrthoDB" id="7283494at2"/>
<dbReference type="Proteomes" id="UP000032668">
    <property type="component" value="Unassembled WGS sequence"/>
</dbReference>
<dbReference type="EMBL" id="BANC01000044">
    <property type="protein sequence ID" value="GAN80331.1"/>
    <property type="molecule type" value="Genomic_DNA"/>
</dbReference>
<accession>A0A0D6PG19</accession>
<dbReference type="STRING" id="1120923.SAMN02746095_00060"/>
<dbReference type="InterPro" id="IPR011486">
    <property type="entry name" value="BBP2"/>
</dbReference>
<comment type="caution">
    <text evidence="2">The sequence shown here is derived from an EMBL/GenBank/DDBJ whole genome shotgun (WGS) entry which is preliminary data.</text>
</comment>